<keyword evidence="8" id="KW-0784">Thiamine biosynthesis</keyword>
<dbReference type="Pfam" id="PF09084">
    <property type="entry name" value="NMT1"/>
    <property type="match status" value="1"/>
</dbReference>
<keyword evidence="9" id="KW-0408">Iron</keyword>
<proteinExistence type="inferred from homology"/>
<comment type="pathway">
    <text evidence="2">Cofactor biosynthesis; thiamine diphosphate biosynthesis.</text>
</comment>
<keyword evidence="6" id="KW-0479">Metal-binding</keyword>
<dbReference type="Proteomes" id="UP000199647">
    <property type="component" value="Unassembled WGS sequence"/>
</dbReference>
<comment type="catalytic activity">
    <reaction evidence="11">
        <text>N(6)-(pyridoxal phosphate)-L-lysyl-[4-amino-5-hydroxymethyl-2-methylpyrimidine phosphate synthase] + L-histidyl-[4-amino-5-hydroxymethyl-2-methylpyrimidine phosphate synthase] + 2 Fe(3+) + 4 H2O = L-lysyl-[4-amino-5-hydroxymethyl-2-methylpyrimidine phosphate synthase] + (2S)-2-amino-5-hydroxy-4-oxopentanoyl-[4-amino-5-hydroxymethyl-2-methylpyrimidine phosphate synthase] + 4-amino-2-methyl-5-(phosphooxymethyl)pyrimidine + 3-oxopropanoate + 2 Fe(2+) + 2 H(+)</text>
        <dbReference type="Rhea" id="RHEA:65756"/>
        <dbReference type="Rhea" id="RHEA-COMP:16892"/>
        <dbReference type="Rhea" id="RHEA-COMP:16893"/>
        <dbReference type="Rhea" id="RHEA-COMP:16894"/>
        <dbReference type="Rhea" id="RHEA-COMP:16895"/>
        <dbReference type="ChEBI" id="CHEBI:15377"/>
        <dbReference type="ChEBI" id="CHEBI:15378"/>
        <dbReference type="ChEBI" id="CHEBI:29033"/>
        <dbReference type="ChEBI" id="CHEBI:29034"/>
        <dbReference type="ChEBI" id="CHEBI:29969"/>
        <dbReference type="ChEBI" id="CHEBI:29979"/>
        <dbReference type="ChEBI" id="CHEBI:33190"/>
        <dbReference type="ChEBI" id="CHEBI:58354"/>
        <dbReference type="ChEBI" id="CHEBI:143915"/>
        <dbReference type="ChEBI" id="CHEBI:157692"/>
    </reaction>
    <physiologicalReaction direction="left-to-right" evidence="11">
        <dbReference type="Rhea" id="RHEA:65757"/>
    </physiologicalReaction>
</comment>
<reference evidence="14 15" key="1">
    <citation type="submission" date="2016-10" db="EMBL/GenBank/DDBJ databases">
        <authorList>
            <person name="de Groot N.N."/>
        </authorList>
    </citation>
    <scope>NUCLEOTIDE SEQUENCE [LARGE SCALE GENOMIC DNA]</scope>
    <source>
        <strain evidence="14 15">A52C2</strain>
    </source>
</reference>
<dbReference type="InterPro" id="IPR015168">
    <property type="entry name" value="SsuA/THI5"/>
</dbReference>
<dbReference type="RefSeq" id="WP_177176743.1">
    <property type="nucleotide sequence ID" value="NZ_FOFG01000003.1"/>
</dbReference>
<protein>
    <recommendedName>
        <fullName evidence="10">Thiamine pyrimidine synthase</fullName>
    </recommendedName>
</protein>
<dbReference type="GO" id="GO:0009228">
    <property type="term" value="P:thiamine biosynthetic process"/>
    <property type="evidence" value="ECO:0007669"/>
    <property type="project" value="UniProtKB-KW"/>
</dbReference>
<keyword evidence="5" id="KW-0808">Transferase</keyword>
<evidence type="ECO:0000313" key="15">
    <source>
        <dbReference type="Proteomes" id="UP000199647"/>
    </source>
</evidence>
<evidence type="ECO:0000256" key="4">
    <source>
        <dbReference type="ARBA" id="ARBA00011738"/>
    </source>
</evidence>
<feature type="chain" id="PRO_5011480496" description="Thiamine pyrimidine synthase" evidence="12">
    <location>
        <begin position="29"/>
        <end position="335"/>
    </location>
</feature>
<evidence type="ECO:0000256" key="12">
    <source>
        <dbReference type="SAM" id="SignalP"/>
    </source>
</evidence>
<feature type="domain" description="SsuA/THI5-like" evidence="13">
    <location>
        <begin position="47"/>
        <end position="256"/>
    </location>
</feature>
<dbReference type="GO" id="GO:0046872">
    <property type="term" value="F:metal ion binding"/>
    <property type="evidence" value="ECO:0007669"/>
    <property type="project" value="UniProtKB-KW"/>
</dbReference>
<dbReference type="EMBL" id="FOFG01000003">
    <property type="protein sequence ID" value="SEQ27014.1"/>
    <property type="molecule type" value="Genomic_DNA"/>
</dbReference>
<evidence type="ECO:0000256" key="6">
    <source>
        <dbReference type="ARBA" id="ARBA00022723"/>
    </source>
</evidence>
<keyword evidence="7" id="KW-0663">Pyridoxal phosphate</keyword>
<dbReference type="AlphaFoldDB" id="A0A1H9EMS0"/>
<accession>A0A1H9EMS0</accession>
<comment type="subunit">
    <text evidence="4">Homodimer.</text>
</comment>
<evidence type="ECO:0000259" key="13">
    <source>
        <dbReference type="Pfam" id="PF09084"/>
    </source>
</evidence>
<evidence type="ECO:0000256" key="2">
    <source>
        <dbReference type="ARBA" id="ARBA00004948"/>
    </source>
</evidence>
<evidence type="ECO:0000313" key="14">
    <source>
        <dbReference type="EMBL" id="SEQ27014.1"/>
    </source>
</evidence>
<evidence type="ECO:0000256" key="9">
    <source>
        <dbReference type="ARBA" id="ARBA00023004"/>
    </source>
</evidence>
<sequence length="335" mass="35769">MNDTLRKVMLPLMGVTMVAALLSSSALAAGLQKVSVRLAFTAGGIDAPIFVALGKGYFKQAGLDVDVVDGNGSTGTIQAVENGSFNIGIAGLGALAQAEATSRFDNITAVMGLVQKDPSAIITLEGSGIDKPKDLEGRRFATDAGNLQDGMIKAFAAANGIDMDKVKIIITENDQQALLKHDADFINEWANPDGDHVAKYAAISPPMLFADYGVNILGSSVIVRKDWLSAHEGAVKAFLAAYAKGHDDVQKDPAAALKFFMEYRPDGDPKGIASEIKEMEKYRHTARTEGKPFGYVDPEDLKQTISLLETYSGMPKGYVKPSTVYTDKYLPAEGE</sequence>
<dbReference type="PANTHER" id="PTHR31528">
    <property type="entry name" value="4-AMINO-5-HYDROXYMETHYL-2-METHYLPYRIMIDINE PHOSPHATE SYNTHASE THI11-RELATED"/>
    <property type="match status" value="1"/>
</dbReference>
<evidence type="ECO:0000256" key="5">
    <source>
        <dbReference type="ARBA" id="ARBA00022679"/>
    </source>
</evidence>
<dbReference type="SUPFAM" id="SSF53850">
    <property type="entry name" value="Periplasmic binding protein-like II"/>
    <property type="match status" value="1"/>
</dbReference>
<comment type="function">
    <text evidence="1">Responsible for the formation of the pyrimidine heterocycle in the thiamine biosynthesis pathway. Catalyzes the formation of hydroxymethylpyrimidine phosphate (HMP-P) from histidine and pyridoxal phosphate (PLP). The protein uses PLP and the active site histidine to form HMP-P, generating an inactive enzyme. The enzyme can only undergo a single turnover, which suggests it is a suicide enzyme.</text>
</comment>
<evidence type="ECO:0000256" key="11">
    <source>
        <dbReference type="ARBA" id="ARBA00048179"/>
    </source>
</evidence>
<evidence type="ECO:0000256" key="10">
    <source>
        <dbReference type="ARBA" id="ARBA00033171"/>
    </source>
</evidence>
<dbReference type="PANTHER" id="PTHR31528:SF1">
    <property type="entry name" value="4-AMINO-5-HYDROXYMETHYL-2-METHYLPYRIMIDINE PHOSPHATE SYNTHASE THI11-RELATED"/>
    <property type="match status" value="1"/>
</dbReference>
<dbReference type="Gene3D" id="3.40.190.10">
    <property type="entry name" value="Periplasmic binding protein-like II"/>
    <property type="match status" value="2"/>
</dbReference>
<name>A0A1H9EMS0_9HYPH</name>
<dbReference type="STRING" id="1855383.SAMN05216548_103218"/>
<comment type="similarity">
    <text evidence="3">Belongs to the NMT1/THI5 family.</text>
</comment>
<keyword evidence="12" id="KW-0732">Signal</keyword>
<evidence type="ECO:0000256" key="3">
    <source>
        <dbReference type="ARBA" id="ARBA00009406"/>
    </source>
</evidence>
<evidence type="ECO:0000256" key="1">
    <source>
        <dbReference type="ARBA" id="ARBA00003469"/>
    </source>
</evidence>
<evidence type="ECO:0000256" key="7">
    <source>
        <dbReference type="ARBA" id="ARBA00022898"/>
    </source>
</evidence>
<evidence type="ECO:0000256" key="8">
    <source>
        <dbReference type="ARBA" id="ARBA00022977"/>
    </source>
</evidence>
<dbReference type="InterPro" id="IPR027939">
    <property type="entry name" value="NMT1/THI5"/>
</dbReference>
<gene>
    <name evidence="14" type="ORF">SAMN05216548_103218</name>
</gene>
<organism evidence="14 15">
    <name type="scientific">Faunimonas pinastri</name>
    <dbReference type="NCBI Taxonomy" id="1855383"/>
    <lineage>
        <taxon>Bacteria</taxon>
        <taxon>Pseudomonadati</taxon>
        <taxon>Pseudomonadota</taxon>
        <taxon>Alphaproteobacteria</taxon>
        <taxon>Hyphomicrobiales</taxon>
        <taxon>Afifellaceae</taxon>
        <taxon>Faunimonas</taxon>
    </lineage>
</organism>
<dbReference type="GO" id="GO:0016740">
    <property type="term" value="F:transferase activity"/>
    <property type="evidence" value="ECO:0007669"/>
    <property type="project" value="UniProtKB-KW"/>
</dbReference>
<feature type="signal peptide" evidence="12">
    <location>
        <begin position="1"/>
        <end position="28"/>
    </location>
</feature>
<keyword evidence="15" id="KW-1185">Reference proteome</keyword>